<keyword evidence="4" id="KW-0862">Zinc</keyword>
<organism evidence="8">
    <name type="scientific">Melanaphis sacchari</name>
    <dbReference type="NCBI Taxonomy" id="742174"/>
    <lineage>
        <taxon>Eukaryota</taxon>
        <taxon>Metazoa</taxon>
        <taxon>Ecdysozoa</taxon>
        <taxon>Arthropoda</taxon>
        <taxon>Hexapoda</taxon>
        <taxon>Insecta</taxon>
        <taxon>Pterygota</taxon>
        <taxon>Neoptera</taxon>
        <taxon>Paraneoptera</taxon>
        <taxon>Hemiptera</taxon>
        <taxon>Sternorrhyncha</taxon>
        <taxon>Aphidomorpha</taxon>
        <taxon>Aphidoidea</taxon>
        <taxon>Aphididae</taxon>
        <taxon>Aphidini</taxon>
        <taxon>Melanaphis</taxon>
    </lineage>
</organism>
<dbReference type="PROSITE" id="PS00028">
    <property type="entry name" value="ZINC_FINGER_C2H2_1"/>
    <property type="match status" value="3"/>
</dbReference>
<dbReference type="EMBL" id="GFXV01000287">
    <property type="protein sequence ID" value="MBW12092.1"/>
    <property type="molecule type" value="Transcribed_RNA"/>
</dbReference>
<dbReference type="OrthoDB" id="6077919at2759"/>
<dbReference type="FunFam" id="3.30.160.60:FF:001270">
    <property type="entry name" value="zinc finger protein 583 isoform X1"/>
    <property type="match status" value="1"/>
</dbReference>
<dbReference type="AlphaFoldDB" id="A0A2H8TEF5"/>
<name>A0A2H8TEF5_9HEMI</name>
<feature type="compositionally biased region" description="Basic residues" evidence="6">
    <location>
        <begin position="214"/>
        <end position="228"/>
    </location>
</feature>
<dbReference type="GO" id="GO:0008270">
    <property type="term" value="F:zinc ion binding"/>
    <property type="evidence" value="ECO:0007669"/>
    <property type="project" value="UniProtKB-KW"/>
</dbReference>
<feature type="domain" description="C2H2-type" evidence="7">
    <location>
        <begin position="24"/>
        <end position="51"/>
    </location>
</feature>
<feature type="domain" description="C2H2-type" evidence="7">
    <location>
        <begin position="52"/>
        <end position="79"/>
    </location>
</feature>
<evidence type="ECO:0000256" key="3">
    <source>
        <dbReference type="ARBA" id="ARBA00022771"/>
    </source>
</evidence>
<sequence length="228" mass="26688">MSPKKSKKPKQPTTNNIEDSKKCFICDVCNASFIQKHHIVRHCRIHTGEKPYKCKVCCKSFRDQSNLQNHQNIHTEKKRFKCICCSKKFKKKDNLLVHYKTHSREKPYKCDPCNMSFTTNGNLTRHTKTKHHLKIQEQNVQEEVNSNNLENDHIVVSTEKRCHNQIKECFVSLSDYFKYEKIQNSNKASTSNDVKTSSNIDKDHSSILINQGKNTKKNNKKRSKGLKY</sequence>
<evidence type="ECO:0000256" key="1">
    <source>
        <dbReference type="ARBA" id="ARBA00022723"/>
    </source>
</evidence>
<dbReference type="GO" id="GO:0005634">
    <property type="term" value="C:nucleus"/>
    <property type="evidence" value="ECO:0007669"/>
    <property type="project" value="UniProtKB-ARBA"/>
</dbReference>
<feature type="domain" description="C2H2-type" evidence="7">
    <location>
        <begin position="108"/>
        <end position="131"/>
    </location>
</feature>
<dbReference type="Gene3D" id="3.30.160.60">
    <property type="entry name" value="Classic Zinc Finger"/>
    <property type="match status" value="4"/>
</dbReference>
<dbReference type="SMART" id="SM00355">
    <property type="entry name" value="ZnF_C2H2"/>
    <property type="match status" value="4"/>
</dbReference>
<evidence type="ECO:0000256" key="4">
    <source>
        <dbReference type="ARBA" id="ARBA00022833"/>
    </source>
</evidence>
<dbReference type="Pfam" id="PF00096">
    <property type="entry name" value="zf-C2H2"/>
    <property type="match status" value="2"/>
</dbReference>
<feature type="compositionally biased region" description="Polar residues" evidence="6">
    <location>
        <begin position="187"/>
        <end position="199"/>
    </location>
</feature>
<gene>
    <name evidence="8" type="primary">ZSCAN5B_2</name>
</gene>
<dbReference type="InterPro" id="IPR013087">
    <property type="entry name" value="Znf_C2H2_type"/>
</dbReference>
<dbReference type="FunFam" id="3.30.160.60:FF:000446">
    <property type="entry name" value="Zinc finger protein"/>
    <property type="match status" value="1"/>
</dbReference>
<dbReference type="SUPFAM" id="SSF57667">
    <property type="entry name" value="beta-beta-alpha zinc fingers"/>
    <property type="match status" value="2"/>
</dbReference>
<evidence type="ECO:0000256" key="6">
    <source>
        <dbReference type="SAM" id="MobiDB-lite"/>
    </source>
</evidence>
<dbReference type="PANTHER" id="PTHR23235:SF178">
    <property type="entry name" value="C2H2-TYPE DOMAIN-CONTAINING PROTEIN-RELATED"/>
    <property type="match status" value="1"/>
</dbReference>
<proteinExistence type="predicted"/>
<feature type="region of interest" description="Disordered" evidence="6">
    <location>
        <begin position="187"/>
        <end position="228"/>
    </location>
</feature>
<reference evidence="8" key="1">
    <citation type="submission" date="2017-10" db="EMBL/GenBank/DDBJ databases">
        <title>Transcriptome Assembly of Sugarcane Aphid Adults.</title>
        <authorList>
            <person name="Scully E.D."/>
            <person name="Palmer N.A."/>
            <person name="Geib S.M."/>
            <person name="Sarath G."/>
            <person name="Sattler S.E."/>
        </authorList>
    </citation>
    <scope>NUCLEOTIDE SEQUENCE</scope>
    <source>
        <tissue evidence="8">Whole body</tissue>
    </source>
</reference>
<dbReference type="FunFam" id="3.30.160.60:FF:000373">
    <property type="entry name" value="Putative transcriptional repressor ctcf"/>
    <property type="match status" value="1"/>
</dbReference>
<dbReference type="GO" id="GO:0000981">
    <property type="term" value="F:DNA-binding transcription factor activity, RNA polymerase II-specific"/>
    <property type="evidence" value="ECO:0007669"/>
    <property type="project" value="TreeGrafter"/>
</dbReference>
<evidence type="ECO:0000313" key="8">
    <source>
        <dbReference type="EMBL" id="MBW12092.1"/>
    </source>
</evidence>
<accession>A0A2H8TEF5</accession>
<dbReference type="PANTHER" id="PTHR23235">
    <property type="entry name" value="KRUEPPEL-LIKE TRANSCRIPTION FACTOR"/>
    <property type="match status" value="1"/>
</dbReference>
<keyword evidence="2" id="KW-0677">Repeat</keyword>
<dbReference type="PROSITE" id="PS50157">
    <property type="entry name" value="ZINC_FINGER_C2H2_2"/>
    <property type="match status" value="4"/>
</dbReference>
<protein>
    <submittedName>
        <fullName evidence="8">Zinc finger and SCAN domain-containing protein 5B</fullName>
    </submittedName>
</protein>
<dbReference type="InterPro" id="IPR036236">
    <property type="entry name" value="Znf_C2H2_sf"/>
</dbReference>
<keyword evidence="3 5" id="KW-0863">Zinc-finger</keyword>
<evidence type="ECO:0000259" key="7">
    <source>
        <dbReference type="PROSITE" id="PS50157"/>
    </source>
</evidence>
<evidence type="ECO:0000256" key="5">
    <source>
        <dbReference type="PROSITE-ProRule" id="PRU00042"/>
    </source>
</evidence>
<keyword evidence="1" id="KW-0479">Metal-binding</keyword>
<evidence type="ECO:0000256" key="2">
    <source>
        <dbReference type="ARBA" id="ARBA00022737"/>
    </source>
</evidence>
<dbReference type="GO" id="GO:0000978">
    <property type="term" value="F:RNA polymerase II cis-regulatory region sequence-specific DNA binding"/>
    <property type="evidence" value="ECO:0007669"/>
    <property type="project" value="TreeGrafter"/>
</dbReference>
<feature type="domain" description="C2H2-type" evidence="7">
    <location>
        <begin position="80"/>
        <end position="107"/>
    </location>
</feature>